<dbReference type="Proteomes" id="UP000064920">
    <property type="component" value="Chromosome"/>
</dbReference>
<dbReference type="OrthoDB" id="20837at2"/>
<dbReference type="STRING" id="1397108.IMCC12053_1002"/>
<evidence type="ECO:0000313" key="2">
    <source>
        <dbReference type="Proteomes" id="UP000064920"/>
    </source>
</evidence>
<dbReference type="PANTHER" id="PTHR42923">
    <property type="entry name" value="PROTOPORPHYRINOGEN OXIDASE"/>
    <property type="match status" value="1"/>
</dbReference>
<dbReference type="Gene3D" id="3.30.70.1990">
    <property type="match status" value="1"/>
</dbReference>
<dbReference type="InterPro" id="IPR036188">
    <property type="entry name" value="FAD/NAD-bd_sf"/>
</dbReference>
<organism evidence="1 2">
    <name type="scientific">Celeribacter marinus</name>
    <dbReference type="NCBI Taxonomy" id="1397108"/>
    <lineage>
        <taxon>Bacteria</taxon>
        <taxon>Pseudomonadati</taxon>
        <taxon>Pseudomonadota</taxon>
        <taxon>Alphaproteobacteria</taxon>
        <taxon>Rhodobacterales</taxon>
        <taxon>Roseobacteraceae</taxon>
        <taxon>Celeribacter</taxon>
    </lineage>
</organism>
<dbReference type="SUPFAM" id="SSF51905">
    <property type="entry name" value="FAD/NAD(P)-binding domain"/>
    <property type="match status" value="1"/>
</dbReference>
<dbReference type="EMBL" id="CP012023">
    <property type="protein sequence ID" value="ALI54950.1"/>
    <property type="molecule type" value="Genomic_DNA"/>
</dbReference>
<keyword evidence="2" id="KW-1185">Reference proteome</keyword>
<dbReference type="Gene3D" id="1.10.405.20">
    <property type="match status" value="1"/>
</dbReference>
<dbReference type="Gene3D" id="3.50.50.60">
    <property type="entry name" value="FAD/NAD(P)-binding domain"/>
    <property type="match status" value="1"/>
</dbReference>
<dbReference type="PANTHER" id="PTHR42923:SF17">
    <property type="entry name" value="AMINE OXIDASE DOMAIN-CONTAINING PROTEIN"/>
    <property type="match status" value="1"/>
</dbReference>
<gene>
    <name evidence="1" type="ORF">IMCC12053_1002</name>
</gene>
<evidence type="ECO:0000313" key="1">
    <source>
        <dbReference type="EMBL" id="ALI54950.1"/>
    </source>
</evidence>
<dbReference type="InterPro" id="IPR050464">
    <property type="entry name" value="Zeta_carotene_desat/Oxidored"/>
</dbReference>
<dbReference type="AlphaFoldDB" id="A0A0N9ZGN3"/>
<accession>A0A0N9ZGN3</accession>
<name>A0A0N9ZGN3_9RHOB</name>
<sequence>MSFDALPLSRPRIAIIGSGISGLATAYLLADTHDVTVYEAENRLGGHARTIMAGLRGDQPVDTGFIVYNYANYPHLTAMFADLDVPVIPSDMSFGASIDGGRIEYGLNDLNALFGQRRNIARPAFLRMVRDILKFNAKAEAHVDNETTTIGELIAQMGLGQEFRDHYLMPICGAIWSTSVQDISAYPAASLLRFFRNHALLSATGQHQWWTVKGGSIEYVRRLEAHLRAKGVTFHLGAPVQNVTRTDVSVTIDATNRPADCFDQVVFACHSDQALAMLAVSTPQEAHALGNLRYQPNTVILHRDTSQMPKRKACWSSWVYKADTDKEATRLGVTYWMNRLQSIPQDDPLFVSLNPAHEVPQDMIYDEATFHHPVFDTAALNAQREISEIQGDNRTWFAGAYLRHGFHEDGFHSAVQVADGLKAQAQLPVAAQ</sequence>
<protein>
    <submittedName>
        <fullName evidence="1">Amine oxidase, flavin-containing</fullName>
    </submittedName>
</protein>
<dbReference type="InterPro" id="IPR002937">
    <property type="entry name" value="Amino_oxidase"/>
</dbReference>
<dbReference type="KEGG" id="cmar:IMCC12053_1002"/>
<dbReference type="Pfam" id="PF01593">
    <property type="entry name" value="Amino_oxidase"/>
    <property type="match status" value="1"/>
</dbReference>
<dbReference type="PATRIC" id="fig|1397108.4.peg.1029"/>
<proteinExistence type="predicted"/>
<dbReference type="GO" id="GO:0016491">
    <property type="term" value="F:oxidoreductase activity"/>
    <property type="evidence" value="ECO:0007669"/>
    <property type="project" value="InterPro"/>
</dbReference>
<reference evidence="2" key="1">
    <citation type="submission" date="2015-05" db="EMBL/GenBank/DDBJ databases">
        <authorList>
            <person name="Oh H.-M."/>
            <person name="Yang J.-A."/>
            <person name="Cho J.-C."/>
            <person name="Kang I."/>
        </authorList>
    </citation>
    <scope>NUCLEOTIDE SEQUENCE [LARGE SCALE GENOMIC DNA]</scope>
    <source>
        <strain evidence="2">IMCC 12053</strain>
    </source>
</reference>
<dbReference type="RefSeq" id="WP_062216243.1">
    <property type="nucleotide sequence ID" value="NZ_CP012023.1"/>
</dbReference>